<keyword evidence="3" id="KW-1185">Reference proteome</keyword>
<comment type="caution">
    <text evidence="2">The sequence shown here is derived from an EMBL/GenBank/DDBJ whole genome shotgun (WGS) entry which is preliminary data.</text>
</comment>
<evidence type="ECO:0000313" key="3">
    <source>
        <dbReference type="Proteomes" id="UP001285441"/>
    </source>
</evidence>
<reference evidence="2" key="2">
    <citation type="submission" date="2023-06" db="EMBL/GenBank/DDBJ databases">
        <authorList>
            <consortium name="Lawrence Berkeley National Laboratory"/>
            <person name="Haridas S."/>
            <person name="Hensen N."/>
            <person name="Bonometti L."/>
            <person name="Westerberg I."/>
            <person name="Brannstrom I.O."/>
            <person name="Guillou S."/>
            <person name="Cros-Aarteil S."/>
            <person name="Calhoun S."/>
            <person name="Kuo A."/>
            <person name="Mondo S."/>
            <person name="Pangilinan J."/>
            <person name="Riley R."/>
            <person name="LaButti K."/>
            <person name="Andreopoulos B."/>
            <person name="Lipzen A."/>
            <person name="Chen C."/>
            <person name="Yanf M."/>
            <person name="Daum C."/>
            <person name="Ng V."/>
            <person name="Clum A."/>
            <person name="Steindorff A."/>
            <person name="Ohm R."/>
            <person name="Martin F."/>
            <person name="Silar P."/>
            <person name="Natvig D."/>
            <person name="Lalanne C."/>
            <person name="Gautier V."/>
            <person name="Ament-velasquez S.L."/>
            <person name="Kruys A."/>
            <person name="Hutchinson M.I."/>
            <person name="Powell A.J."/>
            <person name="Barry K."/>
            <person name="Miller A.N."/>
            <person name="Grigoriev I.V."/>
            <person name="Debuchy R."/>
            <person name="Gladieux P."/>
            <person name="Thoren M.H."/>
            <person name="Johannesson H."/>
        </authorList>
    </citation>
    <scope>NUCLEOTIDE SEQUENCE</scope>
    <source>
        <strain evidence="2">CBS 232.78</strain>
    </source>
</reference>
<feature type="region of interest" description="Disordered" evidence="1">
    <location>
        <begin position="139"/>
        <end position="490"/>
    </location>
</feature>
<dbReference type="AlphaFoldDB" id="A0AAE0U825"/>
<gene>
    <name evidence="2" type="ORF">B0H63DRAFT_41556</name>
</gene>
<organism evidence="2 3">
    <name type="scientific">Podospora didyma</name>
    <dbReference type="NCBI Taxonomy" id="330526"/>
    <lineage>
        <taxon>Eukaryota</taxon>
        <taxon>Fungi</taxon>
        <taxon>Dikarya</taxon>
        <taxon>Ascomycota</taxon>
        <taxon>Pezizomycotina</taxon>
        <taxon>Sordariomycetes</taxon>
        <taxon>Sordariomycetidae</taxon>
        <taxon>Sordariales</taxon>
        <taxon>Podosporaceae</taxon>
        <taxon>Podospora</taxon>
    </lineage>
</organism>
<feature type="compositionally biased region" description="Basic residues" evidence="1">
    <location>
        <begin position="367"/>
        <end position="380"/>
    </location>
</feature>
<sequence>MAMLLPKGLVENTREIYAEVASYPTVPPEKIWQYWNVYTTTFRRLVDPTAYRLENFWWHVWGSDRRNLSGPALAKLFEQFSDGPTFVPLKGPANRYEGPTVRGSRPVSNEGQLILIILVKMPRFTQEQLDMLNSDLFEQRRPSQGRDTSPSKSSKSPTPSSSRPPPPHPILKKTRGPSASGPRPTARFVSPPPSGDEDEDDDEGSAGIVTGTALEMPPPPPKRERAATLSAPVPEPVEAPKPTPALSSAAVQAPESRPTSLSSLAPAMEMRPPPTPPSKSRGATPTRKIVASSAASKRRPVLPRRQSSQSSTGSNTGIHEITSAMATSTLSGNQRAATSIAEHPSPRRSSQESAASSSSVTMSAKAAGKRPARSPAKRSTPRNSPAQPDGLLVRPVVVQQTLRSSPAQGDDAVSVRSVVVQQTPQRRSTWDVRDNAASNQSVQARESSPRGLPPVAGFVTDVENAPRPPRMERSRSNIESPLRPRETGHGRPQIRTLLATSVVATSNMTVQGQFDSEVTPTSTDSEARDIPDDLMQAARLSSTTVLESPFTPTRPNPAPAIPFGRSKSQLTLLLEREKTRNGEGR</sequence>
<feature type="compositionally biased region" description="Pro residues" evidence="1">
    <location>
        <begin position="233"/>
        <end position="243"/>
    </location>
</feature>
<protein>
    <recommendedName>
        <fullName evidence="4">Nitrogen regulatory protein areA GATA-like domain-containing protein</fullName>
    </recommendedName>
</protein>
<feature type="compositionally biased region" description="Polar residues" evidence="1">
    <location>
        <begin position="398"/>
        <end position="407"/>
    </location>
</feature>
<feature type="compositionally biased region" description="Basic and acidic residues" evidence="1">
    <location>
        <begin position="469"/>
        <end position="489"/>
    </location>
</feature>
<evidence type="ECO:0000256" key="1">
    <source>
        <dbReference type="SAM" id="MobiDB-lite"/>
    </source>
</evidence>
<evidence type="ECO:0000313" key="2">
    <source>
        <dbReference type="EMBL" id="KAK3394267.1"/>
    </source>
</evidence>
<feature type="region of interest" description="Disordered" evidence="1">
    <location>
        <begin position="543"/>
        <end position="569"/>
    </location>
</feature>
<feature type="compositionally biased region" description="Polar residues" evidence="1">
    <location>
        <begin position="436"/>
        <end position="446"/>
    </location>
</feature>
<name>A0AAE0U825_9PEZI</name>
<reference evidence="2" key="1">
    <citation type="journal article" date="2023" name="Mol. Phylogenet. Evol.">
        <title>Genome-scale phylogeny and comparative genomics of the fungal order Sordariales.</title>
        <authorList>
            <person name="Hensen N."/>
            <person name="Bonometti L."/>
            <person name="Westerberg I."/>
            <person name="Brannstrom I.O."/>
            <person name="Guillou S."/>
            <person name="Cros-Aarteil S."/>
            <person name="Calhoun S."/>
            <person name="Haridas S."/>
            <person name="Kuo A."/>
            <person name="Mondo S."/>
            <person name="Pangilinan J."/>
            <person name="Riley R."/>
            <person name="LaButti K."/>
            <person name="Andreopoulos B."/>
            <person name="Lipzen A."/>
            <person name="Chen C."/>
            <person name="Yan M."/>
            <person name="Daum C."/>
            <person name="Ng V."/>
            <person name="Clum A."/>
            <person name="Steindorff A."/>
            <person name="Ohm R.A."/>
            <person name="Martin F."/>
            <person name="Silar P."/>
            <person name="Natvig D.O."/>
            <person name="Lalanne C."/>
            <person name="Gautier V."/>
            <person name="Ament-Velasquez S.L."/>
            <person name="Kruys A."/>
            <person name="Hutchinson M.I."/>
            <person name="Powell A.J."/>
            <person name="Barry K."/>
            <person name="Miller A.N."/>
            <person name="Grigoriev I.V."/>
            <person name="Debuchy R."/>
            <person name="Gladieux P."/>
            <person name="Hiltunen Thoren M."/>
            <person name="Johannesson H."/>
        </authorList>
    </citation>
    <scope>NUCLEOTIDE SEQUENCE</scope>
    <source>
        <strain evidence="2">CBS 232.78</strain>
    </source>
</reference>
<dbReference type="EMBL" id="JAULSW010000001">
    <property type="protein sequence ID" value="KAK3394267.1"/>
    <property type="molecule type" value="Genomic_DNA"/>
</dbReference>
<feature type="compositionally biased region" description="Polar residues" evidence="1">
    <location>
        <begin position="324"/>
        <end position="337"/>
    </location>
</feature>
<feature type="compositionally biased region" description="Low complexity" evidence="1">
    <location>
        <begin position="351"/>
        <end position="366"/>
    </location>
</feature>
<feature type="compositionally biased region" description="Acidic residues" evidence="1">
    <location>
        <begin position="195"/>
        <end position="204"/>
    </location>
</feature>
<feature type="compositionally biased region" description="Low complexity" evidence="1">
    <location>
        <begin position="304"/>
        <end position="317"/>
    </location>
</feature>
<dbReference type="Proteomes" id="UP001285441">
    <property type="component" value="Unassembled WGS sequence"/>
</dbReference>
<feature type="compositionally biased region" description="Low complexity" evidence="1">
    <location>
        <begin position="148"/>
        <end position="161"/>
    </location>
</feature>
<accession>A0AAE0U825</accession>
<evidence type="ECO:0008006" key="4">
    <source>
        <dbReference type="Google" id="ProtNLM"/>
    </source>
</evidence>
<proteinExistence type="predicted"/>